<dbReference type="InterPro" id="IPR004552">
    <property type="entry name" value="AGP_acyltrans"/>
</dbReference>
<organism evidence="10 11">
    <name type="scientific">Discostella pseudostelligera</name>
    <dbReference type="NCBI Taxonomy" id="259834"/>
    <lineage>
        <taxon>Eukaryota</taxon>
        <taxon>Sar</taxon>
        <taxon>Stramenopiles</taxon>
        <taxon>Ochrophyta</taxon>
        <taxon>Bacillariophyta</taxon>
        <taxon>Coscinodiscophyceae</taxon>
        <taxon>Thalassiosirophycidae</taxon>
        <taxon>Stephanodiscales</taxon>
        <taxon>Stephanodiscaceae</taxon>
        <taxon>Discostella</taxon>
    </lineage>
</organism>
<dbReference type="PANTHER" id="PTHR10434">
    <property type="entry name" value="1-ACYL-SN-GLYCEROL-3-PHOSPHATE ACYLTRANSFERASE"/>
    <property type="match status" value="1"/>
</dbReference>
<evidence type="ECO:0000256" key="4">
    <source>
        <dbReference type="ARBA" id="ARBA00022679"/>
    </source>
</evidence>
<evidence type="ECO:0000256" key="2">
    <source>
        <dbReference type="ARBA" id="ARBA00008655"/>
    </source>
</evidence>
<keyword evidence="8" id="KW-1133">Transmembrane helix</keyword>
<dbReference type="SMART" id="SM00563">
    <property type="entry name" value="PlsC"/>
    <property type="match status" value="1"/>
</dbReference>
<dbReference type="EC" id="2.3.1.51" evidence="7"/>
<keyword evidence="4 7" id="KW-0808">Transferase</keyword>
<sequence length="366" mass="40763">MVSATMKISASFLLAAAYHADGLSLSPRVISSRPLHVFDCRRSTMPYNANATTRLHAAATAFSAGDAYYADDGNVNVNYGPAITIGKLKINFFGALFAMWEIFWGVFYWYPLMMLYGILRSLSSKLPWDFMHKIDPYRRIPICIAYTWGLMCMPWFGLWPIVEGRENLDLLREVDANGKIGKMKSAMYVANHCSWMDIPFVCRVFRFSNCKMIAKAELMKVPILGRALAVAGHVTLDRTDRKSQLKTYKAGVQWLTDGVNLVTFPEGTRSKTGRMGSFKKGAFKMAQAVGASVVPLSIHYAQTVQPLDYAFPAKPSRTRPKAIIKIGKPIATDGKSDDELLEEVWHAIADDLPECQKPSPNTPVGV</sequence>
<keyword evidence="8" id="KW-0812">Transmembrane</keyword>
<keyword evidence="6 7" id="KW-0012">Acyltransferase</keyword>
<feature type="transmembrane region" description="Helical" evidence="8">
    <location>
        <begin position="140"/>
        <end position="162"/>
    </location>
</feature>
<dbReference type="EMBL" id="JALLBG020000186">
    <property type="protein sequence ID" value="KAL3760425.1"/>
    <property type="molecule type" value="Genomic_DNA"/>
</dbReference>
<evidence type="ECO:0000256" key="3">
    <source>
        <dbReference type="ARBA" id="ARBA00022516"/>
    </source>
</evidence>
<dbReference type="GO" id="GO:0008654">
    <property type="term" value="P:phospholipid biosynthetic process"/>
    <property type="evidence" value="ECO:0007669"/>
    <property type="project" value="UniProtKB-KW"/>
</dbReference>
<dbReference type="PANTHER" id="PTHR10434:SF64">
    <property type="entry name" value="1-ACYL-SN-GLYCEROL-3-PHOSPHATE ACYLTRANSFERASE-RELATED"/>
    <property type="match status" value="1"/>
</dbReference>
<dbReference type="Pfam" id="PF01553">
    <property type="entry name" value="Acyltransferase"/>
    <property type="match status" value="1"/>
</dbReference>
<proteinExistence type="inferred from homology"/>
<dbReference type="CDD" id="cd07989">
    <property type="entry name" value="LPLAT_AGPAT-like"/>
    <property type="match status" value="1"/>
</dbReference>
<comment type="domain">
    <text evidence="7">The HXXXXD motif is essential for acyltransferase activity and may constitute the binding site for the phosphate moiety of the glycerol-3-phosphate.</text>
</comment>
<evidence type="ECO:0000259" key="9">
    <source>
        <dbReference type="SMART" id="SM00563"/>
    </source>
</evidence>
<feature type="transmembrane region" description="Helical" evidence="8">
    <location>
        <begin position="97"/>
        <end position="119"/>
    </location>
</feature>
<protein>
    <recommendedName>
        <fullName evidence="7">1-acyl-sn-glycerol-3-phosphate acyltransferase</fullName>
        <ecNumber evidence="7">2.3.1.51</ecNumber>
    </recommendedName>
</protein>
<evidence type="ECO:0000256" key="8">
    <source>
        <dbReference type="SAM" id="Phobius"/>
    </source>
</evidence>
<dbReference type="AlphaFoldDB" id="A0ABD3MIQ7"/>
<keyword evidence="5 7" id="KW-0443">Lipid metabolism</keyword>
<evidence type="ECO:0000256" key="6">
    <source>
        <dbReference type="ARBA" id="ARBA00023315"/>
    </source>
</evidence>
<name>A0ABD3MIQ7_9STRA</name>
<dbReference type="Proteomes" id="UP001530293">
    <property type="component" value="Unassembled WGS sequence"/>
</dbReference>
<comment type="similarity">
    <text evidence="2 7">Belongs to the 1-acyl-sn-glycerol-3-phosphate acyltransferase family.</text>
</comment>
<evidence type="ECO:0000313" key="11">
    <source>
        <dbReference type="Proteomes" id="UP001530293"/>
    </source>
</evidence>
<accession>A0ABD3MIQ7</accession>
<feature type="domain" description="Phospholipid/glycerol acyltransferase" evidence="9">
    <location>
        <begin position="186"/>
        <end position="301"/>
    </location>
</feature>
<comment type="pathway">
    <text evidence="1">Lipid metabolism.</text>
</comment>
<gene>
    <name evidence="10" type="ORF">ACHAWU_005960</name>
</gene>
<reference evidence="10 11" key="1">
    <citation type="submission" date="2024-10" db="EMBL/GenBank/DDBJ databases">
        <title>Updated reference genomes for cyclostephanoid diatoms.</title>
        <authorList>
            <person name="Roberts W.R."/>
            <person name="Alverson A.J."/>
        </authorList>
    </citation>
    <scope>NUCLEOTIDE SEQUENCE [LARGE SCALE GENOMIC DNA]</scope>
    <source>
        <strain evidence="10 11">AJA232-27</strain>
    </source>
</reference>
<comment type="caution">
    <text evidence="10">The sequence shown here is derived from an EMBL/GenBank/DDBJ whole genome shotgun (WGS) entry which is preliminary data.</text>
</comment>
<keyword evidence="8" id="KW-0472">Membrane</keyword>
<dbReference type="GO" id="GO:0003841">
    <property type="term" value="F:1-acylglycerol-3-phosphate O-acyltransferase activity"/>
    <property type="evidence" value="ECO:0007669"/>
    <property type="project" value="UniProtKB-UniRule"/>
</dbReference>
<dbReference type="SUPFAM" id="SSF69593">
    <property type="entry name" value="Glycerol-3-phosphate (1)-acyltransferase"/>
    <property type="match status" value="1"/>
</dbReference>
<comment type="catalytic activity">
    <reaction evidence="7">
        <text>a 1-acyl-sn-glycero-3-phosphate + an acyl-CoA = a 1,2-diacyl-sn-glycero-3-phosphate + CoA</text>
        <dbReference type="Rhea" id="RHEA:19709"/>
        <dbReference type="ChEBI" id="CHEBI:57287"/>
        <dbReference type="ChEBI" id="CHEBI:57970"/>
        <dbReference type="ChEBI" id="CHEBI:58342"/>
        <dbReference type="ChEBI" id="CHEBI:58608"/>
        <dbReference type="EC" id="2.3.1.51"/>
    </reaction>
</comment>
<dbReference type="InterPro" id="IPR002123">
    <property type="entry name" value="Plipid/glycerol_acylTrfase"/>
</dbReference>
<evidence type="ECO:0000256" key="5">
    <source>
        <dbReference type="ARBA" id="ARBA00023098"/>
    </source>
</evidence>
<dbReference type="NCBIfam" id="TIGR00530">
    <property type="entry name" value="AGP_acyltrn"/>
    <property type="match status" value="1"/>
</dbReference>
<evidence type="ECO:0000256" key="7">
    <source>
        <dbReference type="RuleBase" id="RU361267"/>
    </source>
</evidence>
<evidence type="ECO:0000256" key="1">
    <source>
        <dbReference type="ARBA" id="ARBA00005189"/>
    </source>
</evidence>
<keyword evidence="3 7" id="KW-0444">Lipid biosynthesis</keyword>
<keyword evidence="7" id="KW-0594">Phospholipid biosynthesis</keyword>
<keyword evidence="11" id="KW-1185">Reference proteome</keyword>
<keyword evidence="7" id="KW-1208">Phospholipid metabolism</keyword>
<evidence type="ECO:0000313" key="10">
    <source>
        <dbReference type="EMBL" id="KAL3760425.1"/>
    </source>
</evidence>